<dbReference type="AlphaFoldDB" id="A0AAE9FBH9"/>
<name>A0AAE9FBH9_CAEBR</name>
<gene>
    <name evidence="1" type="ORF">L5515_009383</name>
</gene>
<evidence type="ECO:0000313" key="1">
    <source>
        <dbReference type="EMBL" id="UMM37704.1"/>
    </source>
</evidence>
<dbReference type="InterPro" id="IPR053315">
    <property type="entry name" value="Peptidase_C14A"/>
</dbReference>
<protein>
    <submittedName>
        <fullName evidence="1">Uncharacterized protein</fullName>
    </submittedName>
</protein>
<dbReference type="EMBL" id="CP092624">
    <property type="protein sequence ID" value="UMM37704.1"/>
    <property type="molecule type" value="Genomic_DNA"/>
</dbReference>
<dbReference type="Proteomes" id="UP000829354">
    <property type="component" value="Chromosome V"/>
</dbReference>
<proteinExistence type="predicted"/>
<dbReference type="PANTHER" id="PTHR23362">
    <property type="entry name" value="L-PLASTIN-RELATED"/>
    <property type="match status" value="1"/>
</dbReference>
<sequence>MEYESSARPPTTQAKISVMSLVTHIETIAMYYDLDSLQNKASLAIGKMNDFGENKTLSVKKFNSLIDSLLICIEENRIRRNETSIPLKSLLKHLQLYLIRPLRSEEALESISQKIQEIGDNNDEVPPTLIGEILNFLLISTGFCAQFDEYYACLRKKG</sequence>
<organism evidence="1 2">
    <name type="scientific">Caenorhabditis briggsae</name>
    <dbReference type="NCBI Taxonomy" id="6238"/>
    <lineage>
        <taxon>Eukaryota</taxon>
        <taxon>Metazoa</taxon>
        <taxon>Ecdysozoa</taxon>
        <taxon>Nematoda</taxon>
        <taxon>Chromadorea</taxon>
        <taxon>Rhabditida</taxon>
        <taxon>Rhabditina</taxon>
        <taxon>Rhabditomorpha</taxon>
        <taxon>Rhabditoidea</taxon>
        <taxon>Rhabditidae</taxon>
        <taxon>Peloderinae</taxon>
        <taxon>Caenorhabditis</taxon>
    </lineage>
</organism>
<dbReference type="PANTHER" id="PTHR23362:SF0">
    <property type="entry name" value="CALPONIN-HOMOLOGY (CH) DOMAIN-CONTAINING PROTEIN-RELATED"/>
    <property type="match status" value="1"/>
</dbReference>
<accession>A0AAE9FBH9</accession>
<reference evidence="1 2" key="1">
    <citation type="submission" date="2022-04" db="EMBL/GenBank/DDBJ databases">
        <title>Chromosome-level reference genomes for two strains of Caenorhabditis briggsae: an improved platform for comparative genomics.</title>
        <authorList>
            <person name="Stevens L."/>
            <person name="Andersen E."/>
        </authorList>
    </citation>
    <scope>NUCLEOTIDE SEQUENCE [LARGE SCALE GENOMIC DNA]</scope>
    <source>
        <strain evidence="1">VX34</strain>
        <tissue evidence="1">Whole-organism</tissue>
    </source>
</reference>
<evidence type="ECO:0000313" key="2">
    <source>
        <dbReference type="Proteomes" id="UP000829354"/>
    </source>
</evidence>
<keyword evidence="2" id="KW-1185">Reference proteome</keyword>